<feature type="compositionally biased region" description="Gly residues" evidence="1">
    <location>
        <begin position="56"/>
        <end position="89"/>
    </location>
</feature>
<evidence type="ECO:0000313" key="4">
    <source>
        <dbReference type="Proteomes" id="UP001197247"/>
    </source>
</evidence>
<gene>
    <name evidence="3" type="ORF">KIH74_08505</name>
</gene>
<keyword evidence="2" id="KW-1133">Transmembrane helix</keyword>
<dbReference type="EMBL" id="JAHBAY010000003">
    <property type="protein sequence ID" value="MBT0768964.1"/>
    <property type="molecule type" value="Genomic_DNA"/>
</dbReference>
<comment type="caution">
    <text evidence="3">The sequence shown here is derived from an EMBL/GenBank/DDBJ whole genome shotgun (WGS) entry which is preliminary data.</text>
</comment>
<dbReference type="Proteomes" id="UP001197247">
    <property type="component" value="Unassembled WGS sequence"/>
</dbReference>
<keyword evidence="4" id="KW-1185">Reference proteome</keyword>
<name>A0ABS5TD00_9ACTN</name>
<evidence type="ECO:0000256" key="1">
    <source>
        <dbReference type="SAM" id="MobiDB-lite"/>
    </source>
</evidence>
<dbReference type="RefSeq" id="WP_214155260.1">
    <property type="nucleotide sequence ID" value="NZ_JAHBAY010000003.1"/>
</dbReference>
<proteinExistence type="predicted"/>
<evidence type="ECO:0000256" key="2">
    <source>
        <dbReference type="SAM" id="Phobius"/>
    </source>
</evidence>
<keyword evidence="2" id="KW-0812">Transmembrane</keyword>
<feature type="region of interest" description="Disordered" evidence="1">
    <location>
        <begin position="50"/>
        <end position="89"/>
    </location>
</feature>
<reference evidence="3 4" key="1">
    <citation type="submission" date="2021-05" db="EMBL/GenBank/DDBJ databases">
        <title>Kineosporia and Streptomyces sp. nov. two new marine actinobacteria isolated from Coral.</title>
        <authorList>
            <person name="Buangrab K."/>
            <person name="Sutthacheep M."/>
            <person name="Yeemin T."/>
            <person name="Harunari E."/>
            <person name="Igarashi Y."/>
            <person name="Kanchanasin P."/>
            <person name="Tanasupawat S."/>
            <person name="Phongsopitanun W."/>
        </authorList>
    </citation>
    <scope>NUCLEOTIDE SEQUENCE [LARGE SCALE GENOMIC DNA]</scope>
    <source>
        <strain evidence="3 4">J2-2</strain>
    </source>
</reference>
<sequence length="89" mass="8544">MARRRRGGRFRAVLLGIFATIVVVSFGIEPALAVVGGVVVFLISLSFGPSRRSGYADGGGGSDSGDGGWGDGDGGNDGGGGDGGGGGGD</sequence>
<accession>A0ABS5TD00</accession>
<protein>
    <submittedName>
        <fullName evidence="3">Uncharacterized protein</fullName>
    </submittedName>
</protein>
<evidence type="ECO:0000313" key="3">
    <source>
        <dbReference type="EMBL" id="MBT0768964.1"/>
    </source>
</evidence>
<organism evidence="3 4">
    <name type="scientific">Kineosporia corallincola</name>
    <dbReference type="NCBI Taxonomy" id="2835133"/>
    <lineage>
        <taxon>Bacteria</taxon>
        <taxon>Bacillati</taxon>
        <taxon>Actinomycetota</taxon>
        <taxon>Actinomycetes</taxon>
        <taxon>Kineosporiales</taxon>
        <taxon>Kineosporiaceae</taxon>
        <taxon>Kineosporia</taxon>
    </lineage>
</organism>
<feature type="transmembrane region" description="Helical" evidence="2">
    <location>
        <begin position="12"/>
        <end position="45"/>
    </location>
</feature>
<keyword evidence="2" id="KW-0472">Membrane</keyword>